<dbReference type="Pfam" id="PF13577">
    <property type="entry name" value="SnoaL_4"/>
    <property type="match status" value="1"/>
</dbReference>
<protein>
    <recommendedName>
        <fullName evidence="1">SnoaL-like domain-containing protein</fullName>
    </recommendedName>
</protein>
<sequence length="212" mass="24032">MTATVSDNAKDIIEIMQVIIQERQARDRGWWEELPRFYHPEAQIQTSWFSGPVSEYIERSVSMAVTDPAYHRLGQPAIRVNGHRAVADVPMTIEFRGQIAGVEADLTVYIRLLNRIERREGQWRLLASTAIFERDTMAPAVPGASLRLEADALTGFRPSYRLLSLWLTEHGHRVGADRHGLDRPGEVDVLYQQAFAWAGLEPSRERVPGTLT</sequence>
<accession>A0A9W6W0H4</accession>
<dbReference type="SUPFAM" id="SSF54427">
    <property type="entry name" value="NTF2-like"/>
    <property type="match status" value="1"/>
</dbReference>
<evidence type="ECO:0000313" key="2">
    <source>
        <dbReference type="EMBL" id="GLY92318.1"/>
    </source>
</evidence>
<evidence type="ECO:0000259" key="1">
    <source>
        <dbReference type="Pfam" id="PF13577"/>
    </source>
</evidence>
<dbReference type="EMBL" id="BSTK01000027">
    <property type="protein sequence ID" value="GLY92318.1"/>
    <property type="molecule type" value="Genomic_DNA"/>
</dbReference>
<name>A0A9W6W0H4_9ACTN</name>
<proteinExistence type="predicted"/>
<reference evidence="2" key="1">
    <citation type="submission" date="2023-03" db="EMBL/GenBank/DDBJ databases">
        <title>Actinoallomurus iriomotensis NBRC 103684.</title>
        <authorList>
            <person name="Ichikawa N."/>
            <person name="Sato H."/>
            <person name="Tonouchi N."/>
        </authorList>
    </citation>
    <scope>NUCLEOTIDE SEQUENCE</scope>
    <source>
        <strain evidence="2">NBRC 103684</strain>
    </source>
</reference>
<dbReference type="RefSeq" id="WP_285584423.1">
    <property type="nucleotide sequence ID" value="NZ_BSTK01000027.1"/>
</dbReference>
<comment type="caution">
    <text evidence="2">The sequence shown here is derived from an EMBL/GenBank/DDBJ whole genome shotgun (WGS) entry which is preliminary data.</text>
</comment>
<keyword evidence="3" id="KW-1185">Reference proteome</keyword>
<organism evidence="2 3">
    <name type="scientific">Actinoallomurus iriomotensis</name>
    <dbReference type="NCBI Taxonomy" id="478107"/>
    <lineage>
        <taxon>Bacteria</taxon>
        <taxon>Bacillati</taxon>
        <taxon>Actinomycetota</taxon>
        <taxon>Actinomycetes</taxon>
        <taxon>Streptosporangiales</taxon>
        <taxon>Thermomonosporaceae</taxon>
        <taxon>Actinoallomurus</taxon>
    </lineage>
</organism>
<feature type="domain" description="SnoaL-like" evidence="1">
    <location>
        <begin position="10"/>
        <end position="125"/>
    </location>
</feature>
<dbReference type="InterPro" id="IPR037401">
    <property type="entry name" value="SnoaL-like"/>
</dbReference>
<dbReference type="Gene3D" id="3.10.450.50">
    <property type="match status" value="1"/>
</dbReference>
<evidence type="ECO:0000313" key="3">
    <source>
        <dbReference type="Proteomes" id="UP001165074"/>
    </source>
</evidence>
<dbReference type="InterPro" id="IPR032710">
    <property type="entry name" value="NTF2-like_dom_sf"/>
</dbReference>
<dbReference type="Proteomes" id="UP001165074">
    <property type="component" value="Unassembled WGS sequence"/>
</dbReference>
<gene>
    <name evidence="2" type="ORF">Airi02_102460</name>
</gene>
<dbReference type="AlphaFoldDB" id="A0A9W6W0H4"/>